<comment type="caution">
    <text evidence="3">The sequence shown here is derived from an EMBL/GenBank/DDBJ whole genome shotgun (WGS) entry which is preliminary data.</text>
</comment>
<keyword evidence="2" id="KW-0472">Membrane</keyword>
<protein>
    <submittedName>
        <fullName evidence="3">Uncharacterized protein</fullName>
    </submittedName>
</protein>
<evidence type="ECO:0000313" key="4">
    <source>
        <dbReference type="Proteomes" id="UP000606172"/>
    </source>
</evidence>
<dbReference type="AlphaFoldDB" id="A0A919RDU9"/>
<sequence>MVNDEVIDQIVFSWSEYGPYGRGLGAQATSLAKSDLDYWNEHLRGFAGMVNAGFVTRPAHSLCYVVIGTEAALLHRTRGADPLSRSEVAHALVGPVAELTARLSLGLSRWPWVMTADLAEGVPLSMPPVGLADLADACDRAIDRVETRARRAGDQLRPMLAAALAQPGEPLSVITQGDDPEPLTWGMIEILDPLYSGSDLDTTWRWTFSTYETRHDPGRLWMPNLLFMPVRPGGGVRRRIVDLADGVVPGDPLLNAVDSLLDAYGQGGGRRVRELLDECGARTPHSVRDRVAALAAGTIPRASRPPQAELAEWPAAAVSGDLLAPEGIAAYRWPVWPEVPPYAPPVQPEPVRFEDAPEDEGHEHSEVTEAPGPLEPEPGGESQEPAETEPTATEPLETQPAEKAAPPGGEVLKPHLTPPPGPRLQGRPRRKEGSRRTHDREDDLQRIADKRTPEEETYELARRLAGDGWNAEVYAALGKRWWDEHEQDTLVRDRLPLGLSQGHYVILLVVGSVVLVAFALLGGQVR</sequence>
<keyword evidence="2" id="KW-0812">Transmembrane</keyword>
<evidence type="ECO:0000256" key="1">
    <source>
        <dbReference type="SAM" id="MobiDB-lite"/>
    </source>
</evidence>
<dbReference type="Proteomes" id="UP000606172">
    <property type="component" value="Unassembled WGS sequence"/>
</dbReference>
<feature type="transmembrane region" description="Helical" evidence="2">
    <location>
        <begin position="502"/>
        <end position="521"/>
    </location>
</feature>
<keyword evidence="2" id="KW-1133">Transmembrane helix</keyword>
<evidence type="ECO:0000313" key="3">
    <source>
        <dbReference type="EMBL" id="GII90056.1"/>
    </source>
</evidence>
<feature type="compositionally biased region" description="Basic and acidic residues" evidence="1">
    <location>
        <begin position="351"/>
        <end position="367"/>
    </location>
</feature>
<feature type="compositionally biased region" description="Low complexity" evidence="1">
    <location>
        <begin position="369"/>
        <end position="402"/>
    </location>
</feature>
<gene>
    <name evidence="3" type="ORF">Ssi02_02870</name>
</gene>
<proteinExistence type="predicted"/>
<accession>A0A919RDU9</accession>
<dbReference type="EMBL" id="BOOW01000004">
    <property type="protein sequence ID" value="GII90056.1"/>
    <property type="molecule type" value="Genomic_DNA"/>
</dbReference>
<evidence type="ECO:0000256" key="2">
    <source>
        <dbReference type="SAM" id="Phobius"/>
    </source>
</evidence>
<feature type="region of interest" description="Disordered" evidence="1">
    <location>
        <begin position="346"/>
        <end position="455"/>
    </location>
</feature>
<organism evidence="3 4">
    <name type="scientific">Sinosporangium siamense</name>
    <dbReference type="NCBI Taxonomy" id="1367973"/>
    <lineage>
        <taxon>Bacteria</taxon>
        <taxon>Bacillati</taxon>
        <taxon>Actinomycetota</taxon>
        <taxon>Actinomycetes</taxon>
        <taxon>Streptosporangiales</taxon>
        <taxon>Streptosporangiaceae</taxon>
        <taxon>Sinosporangium</taxon>
    </lineage>
</organism>
<keyword evidence="4" id="KW-1185">Reference proteome</keyword>
<name>A0A919RDU9_9ACTN</name>
<reference evidence="3" key="1">
    <citation type="submission" date="2021-01" db="EMBL/GenBank/DDBJ databases">
        <title>Whole genome shotgun sequence of Sinosporangium siamense NBRC 109515.</title>
        <authorList>
            <person name="Komaki H."/>
            <person name="Tamura T."/>
        </authorList>
    </citation>
    <scope>NUCLEOTIDE SEQUENCE</scope>
    <source>
        <strain evidence="3">NBRC 109515</strain>
    </source>
</reference>
<feature type="compositionally biased region" description="Basic and acidic residues" evidence="1">
    <location>
        <begin position="434"/>
        <end position="455"/>
    </location>
</feature>